<dbReference type="Proteomes" id="UP001162834">
    <property type="component" value="Chromosome"/>
</dbReference>
<protein>
    <submittedName>
        <fullName evidence="4">N-acetylglucosaminyldiphosphoundecaprenol N-acetyl-beta-D-mannosaminyltransferase</fullName>
        <ecNumber evidence="4">2.4.1.187</ecNumber>
    </submittedName>
</protein>
<evidence type="ECO:0000256" key="2">
    <source>
        <dbReference type="ARBA" id="ARBA00022679"/>
    </source>
</evidence>
<evidence type="ECO:0000313" key="5">
    <source>
        <dbReference type="Proteomes" id="UP001162834"/>
    </source>
</evidence>
<dbReference type="GO" id="GO:0047244">
    <property type="term" value="F:N-acetylglucosaminyldiphosphoundecaprenol N-acetyl-beta-D-mannosaminyltransferase activity"/>
    <property type="evidence" value="ECO:0007669"/>
    <property type="project" value="UniProtKB-EC"/>
</dbReference>
<dbReference type="CDD" id="cd06533">
    <property type="entry name" value="Glyco_transf_WecG_TagA"/>
    <property type="match status" value="1"/>
</dbReference>
<dbReference type="NCBIfam" id="TIGR00696">
    <property type="entry name" value="wecG_tagA_cpsF"/>
    <property type="match status" value="1"/>
</dbReference>
<feature type="compositionally biased region" description="Basic and acidic residues" evidence="3">
    <location>
        <begin position="1"/>
        <end position="11"/>
    </location>
</feature>
<dbReference type="EC" id="2.4.1.187" evidence="4"/>
<keyword evidence="1 4" id="KW-0328">Glycosyltransferase</keyword>
<dbReference type="PANTHER" id="PTHR34136">
    <property type="match status" value="1"/>
</dbReference>
<evidence type="ECO:0000256" key="3">
    <source>
        <dbReference type="SAM" id="MobiDB-lite"/>
    </source>
</evidence>
<gene>
    <name evidence="4" type="ORF">DSM104329_05219</name>
</gene>
<organism evidence="4 5">
    <name type="scientific">Capillimicrobium parvum</name>
    <dbReference type="NCBI Taxonomy" id="2884022"/>
    <lineage>
        <taxon>Bacteria</taxon>
        <taxon>Bacillati</taxon>
        <taxon>Actinomycetota</taxon>
        <taxon>Thermoleophilia</taxon>
        <taxon>Solirubrobacterales</taxon>
        <taxon>Capillimicrobiaceae</taxon>
        <taxon>Capillimicrobium</taxon>
    </lineage>
</organism>
<dbReference type="RefSeq" id="WP_259312804.1">
    <property type="nucleotide sequence ID" value="NZ_CP087164.1"/>
</dbReference>
<keyword evidence="2 4" id="KW-0808">Transferase</keyword>
<dbReference type="PANTHER" id="PTHR34136:SF1">
    <property type="entry name" value="UDP-N-ACETYL-D-MANNOSAMINURONIC ACID TRANSFERASE"/>
    <property type="match status" value="1"/>
</dbReference>
<sequence>MRSSPDPEPRPRPVHGAPAGTGARAPEAPGDAQALRPRVLDVVGIPLALTNYDRTMDWMDAVVRERDKAVVTAAAVHLVMVARENAATRAAISQPHVLAVPDGQPLVWAQKALGHRSASRVYGPDLMAKYLERGTRTGTRHYLYGGRNQGALVQLVNELRRRYPGLQIVGGYSPPFRPLTEDEAAFVVDDVNRSGADVVWVGTGQPKQELWMAEMRDRLDAPILAGVGAAFDFHAGLVPQAPAWMQASGLEWAYRLMHEPRRLWRRYARYNPLFVGAFARQWVEHRRA</sequence>
<name>A0A9E7C637_9ACTN</name>
<dbReference type="Pfam" id="PF03808">
    <property type="entry name" value="Glyco_tran_WecG"/>
    <property type="match status" value="1"/>
</dbReference>
<dbReference type="EMBL" id="CP087164">
    <property type="protein sequence ID" value="UGS38789.1"/>
    <property type="molecule type" value="Genomic_DNA"/>
</dbReference>
<dbReference type="KEGG" id="sbae:DSM104329_05219"/>
<dbReference type="InterPro" id="IPR004629">
    <property type="entry name" value="WecG_TagA_CpsF"/>
</dbReference>
<dbReference type="AlphaFoldDB" id="A0A9E7C637"/>
<accession>A0A9E7C637</accession>
<evidence type="ECO:0000313" key="4">
    <source>
        <dbReference type="EMBL" id="UGS38789.1"/>
    </source>
</evidence>
<reference evidence="4" key="1">
    <citation type="journal article" date="2022" name="Int. J. Syst. Evol. Microbiol.">
        <title>Pseudomonas aegrilactucae sp. nov. and Pseudomonas morbosilactucae sp. nov., pathogens causing bacterial rot of lettuce in Japan.</title>
        <authorList>
            <person name="Sawada H."/>
            <person name="Fujikawa T."/>
            <person name="Satou M."/>
        </authorList>
    </citation>
    <scope>NUCLEOTIDE SEQUENCE</scope>
    <source>
        <strain evidence="4">0166_1</strain>
    </source>
</reference>
<evidence type="ECO:0000256" key="1">
    <source>
        <dbReference type="ARBA" id="ARBA00022676"/>
    </source>
</evidence>
<keyword evidence="5" id="KW-1185">Reference proteome</keyword>
<proteinExistence type="predicted"/>
<feature type="region of interest" description="Disordered" evidence="3">
    <location>
        <begin position="1"/>
        <end position="32"/>
    </location>
</feature>